<comment type="subcellular location">
    <subcellularLocation>
        <location evidence="1">Membrane</location>
        <topology evidence="1">Multi-pass membrane protein</topology>
    </subcellularLocation>
</comment>
<dbReference type="GO" id="GO:0005743">
    <property type="term" value="C:mitochondrial inner membrane"/>
    <property type="evidence" value="ECO:0007669"/>
    <property type="project" value="TreeGrafter"/>
</dbReference>
<dbReference type="InterPro" id="IPR003593">
    <property type="entry name" value="AAA+_ATPase"/>
</dbReference>
<dbReference type="Gene3D" id="3.40.50.300">
    <property type="entry name" value="P-loop containing nucleotide triphosphate hydrolases"/>
    <property type="match status" value="2"/>
</dbReference>
<dbReference type="InterPro" id="IPR036640">
    <property type="entry name" value="ABC1_TM_sf"/>
</dbReference>
<keyword evidence="6 9" id="KW-1133">Transmembrane helix</keyword>
<evidence type="ECO:0000313" key="13">
    <source>
        <dbReference type="Proteomes" id="UP000730481"/>
    </source>
</evidence>
<dbReference type="CDD" id="cd18577">
    <property type="entry name" value="ABC_6TM_Pgp_ABCB1_D1_like"/>
    <property type="match status" value="1"/>
</dbReference>
<keyword evidence="5" id="KW-0067">ATP-binding</keyword>
<dbReference type="InterPro" id="IPR039421">
    <property type="entry name" value="Type_1_exporter"/>
</dbReference>
<dbReference type="InterPro" id="IPR027417">
    <property type="entry name" value="P-loop_NTPase"/>
</dbReference>
<dbReference type="CDD" id="cd18578">
    <property type="entry name" value="ABC_6TM_Pgp_ABCB1_D2_like"/>
    <property type="match status" value="1"/>
</dbReference>
<feature type="domain" description="ABC transmembrane type-1" evidence="11">
    <location>
        <begin position="726"/>
        <end position="1000"/>
    </location>
</feature>
<dbReference type="InterPro" id="IPR003439">
    <property type="entry name" value="ABC_transporter-like_ATP-bd"/>
</dbReference>
<evidence type="ECO:0000256" key="3">
    <source>
        <dbReference type="ARBA" id="ARBA00022692"/>
    </source>
</evidence>
<dbReference type="PROSITE" id="PS50893">
    <property type="entry name" value="ABC_TRANSPORTER_2"/>
    <property type="match status" value="2"/>
</dbReference>
<dbReference type="Pfam" id="PF00664">
    <property type="entry name" value="ABC_membrane"/>
    <property type="match status" value="2"/>
</dbReference>
<feature type="transmembrane region" description="Helical" evidence="9">
    <location>
        <begin position="725"/>
        <end position="746"/>
    </location>
</feature>
<dbReference type="PANTHER" id="PTHR43394">
    <property type="entry name" value="ATP-DEPENDENT PERMEASE MDL1, MITOCHONDRIAL"/>
    <property type="match status" value="1"/>
</dbReference>
<evidence type="ECO:0000256" key="5">
    <source>
        <dbReference type="ARBA" id="ARBA00022840"/>
    </source>
</evidence>
<sequence length="1296" mass="142328">MAADTKPPNDGEHDDEKSPSTTQDPKRPQRTPKVADYIRVFSYATKWDFFIYALASFASIGAGITMPLMNIIFGQLVNQFTEYFRETSSFPTDKFQSILNRQALYIMALFLGRWCLNTINKYCFRMIGIRLSSAIRLHYLQSLFSQSIHVIDSMPTGAPATAITATSNTLQVGISERLGTFLEFNGTIWAAVIVAFVWSWDITLVTSSLILYMMVILSISMPILVGGQTATGQADAQGTAIASEALQGIRLVTACGAQSRVMAKYRVWVEKAIVEGQKMAPFMGLHLGMIFFGVFGTFGLAFWYGTKRYIAGAIDNPGVIVIVLMSVMLILTSLERIATPLMAVSKAMVAACEFFTVIDAPLPPSGSLKPDITYCDIVFDDVTFEYPSRPGVRILDGLSFSIRSGQNTALVGPSGSGKSTVVGLLERWYSLREHHVLPQVVEPKPQKKPGEDAEQPSEHETPVISPALAGSVSIGGNNLEDLDLKWWRSHIGLVQQEPFLFNDTIFNNVAHGLIGSPWQDQPEEKKREMVREACQEAYADEFINRLPDGYDTPVGDGGAKLSGGQKQRLAIARSIIKKPNIIILDEATSAIDAKSEKIVQAALDRATQNRTTITIAHRLSTIKKADNIIVLQSGKAVEQGTHADLMTKPHGAYASLVRAQALRVADEEERGVLVSDDESHEQHPDVKPAQVTAASTLEEAPKKPRGLFKSFGKLLYEQRQKWPNYVGILLSSMAVAAGTPIQAWLFAKALGVFLLQGSDLKSESQFWGFMWFALAGGVGLAYLSEGWVGLRVQYYVSGVYKSQYLNDMLYQKISFFDQEDNSHGSLSSRVSSDAKQLEELLGINLALLLSAIFNITGCIIISLVFGWKLGLISMSVALPLMIGGGCWKYKHEVHFDKMNAAVFQESSAFATEAIEAIRTVSSLTMEDSINNRYRDLLDGHVKAANRKAQWTSAIFGFADSVGLGCQALLFWYGGSLLVSGEYTMEAFFVCFMAVIQGAEAGSQGFGLAPSAAQVTASANRILDVRESVHPDRRTDSKHEEGIKDTEGGVKIELRDVSFKYPTRSVSVFDRLNLTIEKGQYAAFVGASGCGKTTVISLLERFYDLEPGNGAILCNGQDIRETNVYDYRQVLSLVSQEPTMFRGSIRDNILFGVANPESVSDDRIHEVCRDAFIHDFIVSLPEGYNTDMGHKGISMSGGQKQRIAIARALIRDPKILLLDEATSALDSESEKVVAAAIDRARSGRTVVSIAHRLSTIQNADVIFVFDDGKVIEKGSHAELVNKQGIYWEMVQNQALDQ</sequence>
<dbReference type="InterPro" id="IPR011527">
    <property type="entry name" value="ABC1_TM_dom"/>
</dbReference>
<evidence type="ECO:0000313" key="12">
    <source>
        <dbReference type="EMBL" id="KAF4345021.1"/>
    </source>
</evidence>
<proteinExistence type="inferred from homology"/>
<evidence type="ECO:0000259" key="10">
    <source>
        <dbReference type="PROSITE" id="PS50893"/>
    </source>
</evidence>
<dbReference type="CDD" id="cd03249">
    <property type="entry name" value="ABC_MTABC3_MDL1_MDL2"/>
    <property type="match status" value="2"/>
</dbReference>
<feature type="transmembrane region" description="Helical" evidence="9">
    <location>
        <begin position="318"/>
        <end position="338"/>
    </location>
</feature>
<comment type="caution">
    <text evidence="12">The sequence shown here is derived from an EMBL/GenBank/DDBJ whole genome shotgun (WGS) entry which is preliminary data.</text>
</comment>
<feature type="transmembrane region" description="Helical" evidence="9">
    <location>
        <begin position="766"/>
        <end position="783"/>
    </location>
</feature>
<reference evidence="12" key="1">
    <citation type="journal article" date="2017" name="Mycologia">
        <title>Fusarium algeriense, sp. nov., a novel toxigenic crown rot pathogen of durum wheat from Algeria is nested in the Fusarium burgessii species complex.</title>
        <authorList>
            <person name="Laraba I."/>
            <person name="Keddad A."/>
            <person name="Boureghda H."/>
            <person name="Abdallah N."/>
            <person name="Vaughan M.M."/>
            <person name="Proctor R.H."/>
            <person name="Busman M."/>
            <person name="O'Donnell K."/>
        </authorList>
    </citation>
    <scope>NUCLEOTIDE SEQUENCE</scope>
    <source>
        <strain evidence="12">NRRL 25174</strain>
    </source>
</reference>
<evidence type="ECO:0000256" key="2">
    <source>
        <dbReference type="ARBA" id="ARBA00007577"/>
    </source>
</evidence>
<dbReference type="SUPFAM" id="SSF90123">
    <property type="entry name" value="ABC transporter transmembrane region"/>
    <property type="match status" value="2"/>
</dbReference>
<organism evidence="12 13">
    <name type="scientific">Fusarium beomiforme</name>
    <dbReference type="NCBI Taxonomy" id="44412"/>
    <lineage>
        <taxon>Eukaryota</taxon>
        <taxon>Fungi</taxon>
        <taxon>Dikarya</taxon>
        <taxon>Ascomycota</taxon>
        <taxon>Pezizomycotina</taxon>
        <taxon>Sordariomycetes</taxon>
        <taxon>Hypocreomycetidae</taxon>
        <taxon>Hypocreales</taxon>
        <taxon>Nectriaceae</taxon>
        <taxon>Fusarium</taxon>
        <taxon>Fusarium burgessii species complex</taxon>
    </lineage>
</organism>
<feature type="transmembrane region" description="Helical" evidence="9">
    <location>
        <begin position="204"/>
        <end position="225"/>
    </location>
</feature>
<dbReference type="Gene3D" id="1.20.1560.10">
    <property type="entry name" value="ABC transporter type 1, transmembrane domain"/>
    <property type="match status" value="1"/>
</dbReference>
<feature type="region of interest" description="Disordered" evidence="8">
    <location>
        <begin position="439"/>
        <end position="460"/>
    </location>
</feature>
<dbReference type="FunFam" id="3.40.50.300:FF:000913">
    <property type="entry name" value="ABC multidrug transporter SitT"/>
    <property type="match status" value="1"/>
</dbReference>
<dbReference type="Pfam" id="PF00005">
    <property type="entry name" value="ABC_tran"/>
    <property type="match status" value="2"/>
</dbReference>
<feature type="transmembrane region" description="Helical" evidence="9">
    <location>
        <begin position="98"/>
        <end position="116"/>
    </location>
</feature>
<evidence type="ECO:0000256" key="7">
    <source>
        <dbReference type="ARBA" id="ARBA00023136"/>
    </source>
</evidence>
<dbReference type="GO" id="GO:0005524">
    <property type="term" value="F:ATP binding"/>
    <property type="evidence" value="ECO:0007669"/>
    <property type="project" value="UniProtKB-KW"/>
</dbReference>
<dbReference type="SUPFAM" id="SSF52540">
    <property type="entry name" value="P-loop containing nucleoside triphosphate hydrolases"/>
    <property type="match status" value="3"/>
</dbReference>
<feature type="domain" description="ABC transporter" evidence="10">
    <location>
        <begin position="377"/>
        <end position="658"/>
    </location>
</feature>
<feature type="transmembrane region" description="Helical" evidence="9">
    <location>
        <begin position="287"/>
        <end position="306"/>
    </location>
</feature>
<dbReference type="EMBL" id="PVQB02000034">
    <property type="protein sequence ID" value="KAF4345021.1"/>
    <property type="molecule type" value="Genomic_DNA"/>
</dbReference>
<name>A0A9P5AU34_9HYPO</name>
<evidence type="ECO:0000256" key="9">
    <source>
        <dbReference type="SAM" id="Phobius"/>
    </source>
</evidence>
<feature type="domain" description="ABC transporter" evidence="10">
    <location>
        <begin position="1051"/>
        <end position="1291"/>
    </location>
</feature>
<comment type="similarity">
    <text evidence="2">Belongs to the ABC transporter superfamily. ABCB family. Multidrug resistance exporter (TC 3.A.1.201) subfamily.</text>
</comment>
<dbReference type="SMART" id="SM00382">
    <property type="entry name" value="AAA"/>
    <property type="match status" value="2"/>
</dbReference>
<keyword evidence="3 9" id="KW-0812">Transmembrane</keyword>
<dbReference type="PANTHER" id="PTHR43394:SF1">
    <property type="entry name" value="ATP-BINDING CASSETTE SUB-FAMILY B MEMBER 10, MITOCHONDRIAL"/>
    <property type="match status" value="1"/>
</dbReference>
<evidence type="ECO:0000259" key="11">
    <source>
        <dbReference type="PROSITE" id="PS50929"/>
    </source>
</evidence>
<dbReference type="OrthoDB" id="6500128at2759"/>
<gene>
    <name evidence="12" type="ORF">FBEOM_895</name>
</gene>
<dbReference type="Proteomes" id="UP000730481">
    <property type="component" value="Unassembled WGS sequence"/>
</dbReference>
<evidence type="ECO:0000256" key="1">
    <source>
        <dbReference type="ARBA" id="ARBA00004141"/>
    </source>
</evidence>
<evidence type="ECO:0000256" key="8">
    <source>
        <dbReference type="SAM" id="MobiDB-lite"/>
    </source>
</evidence>
<dbReference type="GO" id="GO:0015421">
    <property type="term" value="F:ABC-type oligopeptide transporter activity"/>
    <property type="evidence" value="ECO:0007669"/>
    <property type="project" value="TreeGrafter"/>
</dbReference>
<evidence type="ECO:0000256" key="4">
    <source>
        <dbReference type="ARBA" id="ARBA00022741"/>
    </source>
</evidence>
<dbReference type="GO" id="GO:0016887">
    <property type="term" value="F:ATP hydrolysis activity"/>
    <property type="evidence" value="ECO:0007669"/>
    <property type="project" value="InterPro"/>
</dbReference>
<protein>
    <submittedName>
        <fullName evidence="12">Multidrug resistance 1</fullName>
    </submittedName>
</protein>
<evidence type="ECO:0000256" key="6">
    <source>
        <dbReference type="ARBA" id="ARBA00022989"/>
    </source>
</evidence>
<accession>A0A9P5AU34</accession>
<feature type="transmembrane region" description="Helical" evidence="9">
    <location>
        <begin position="178"/>
        <end position="198"/>
    </location>
</feature>
<feature type="domain" description="ABC transmembrane type-1" evidence="11">
    <location>
        <begin position="53"/>
        <end position="346"/>
    </location>
</feature>
<keyword evidence="13" id="KW-1185">Reference proteome</keyword>
<feature type="transmembrane region" description="Helical" evidence="9">
    <location>
        <begin position="49"/>
        <end position="73"/>
    </location>
</feature>
<feature type="region of interest" description="Disordered" evidence="8">
    <location>
        <begin position="1"/>
        <end position="31"/>
    </location>
</feature>
<reference evidence="12" key="2">
    <citation type="submission" date="2020-02" db="EMBL/GenBank/DDBJ databases">
        <title>Identification and distribution of gene clusters putatively required for synthesis of sphingolipid metabolism inhibitors in phylogenetically diverse species of the filamentous fungus Fusarium.</title>
        <authorList>
            <person name="Kim H.-S."/>
            <person name="Busman M."/>
            <person name="Brown D.W."/>
            <person name="Divon H."/>
            <person name="Uhlig S."/>
            <person name="Proctor R.H."/>
        </authorList>
    </citation>
    <scope>NUCLEOTIDE SEQUENCE</scope>
    <source>
        <strain evidence="12">NRRL 25174</strain>
    </source>
</reference>
<dbReference type="PROSITE" id="PS00211">
    <property type="entry name" value="ABC_TRANSPORTER_1"/>
    <property type="match status" value="2"/>
</dbReference>
<keyword evidence="4" id="KW-0547">Nucleotide-binding</keyword>
<keyword evidence="7 9" id="KW-0472">Membrane</keyword>
<dbReference type="GO" id="GO:0090374">
    <property type="term" value="P:oligopeptide export from mitochondrion"/>
    <property type="evidence" value="ECO:0007669"/>
    <property type="project" value="TreeGrafter"/>
</dbReference>
<dbReference type="InterPro" id="IPR017871">
    <property type="entry name" value="ABC_transporter-like_CS"/>
</dbReference>
<feature type="compositionally biased region" description="Basic and acidic residues" evidence="8">
    <location>
        <begin position="444"/>
        <end position="460"/>
    </location>
</feature>
<feature type="transmembrane region" description="Helical" evidence="9">
    <location>
        <begin position="845"/>
        <end position="865"/>
    </location>
</feature>
<dbReference type="PROSITE" id="PS50929">
    <property type="entry name" value="ABC_TM1F"/>
    <property type="match status" value="2"/>
</dbReference>
<feature type="compositionally biased region" description="Basic and acidic residues" evidence="8">
    <location>
        <begin position="7"/>
        <end position="18"/>
    </location>
</feature>